<dbReference type="AlphaFoldDB" id="A0A4Q1BU01"/>
<feature type="region of interest" description="Disordered" evidence="1">
    <location>
        <begin position="81"/>
        <end position="112"/>
    </location>
</feature>
<dbReference type="VEuPathDB" id="FungiDB:TREMEDRAFT_64137"/>
<evidence type="ECO:0000313" key="3">
    <source>
        <dbReference type="Proteomes" id="UP000289152"/>
    </source>
</evidence>
<gene>
    <name evidence="2" type="ORF">M231_01233</name>
</gene>
<dbReference type="Proteomes" id="UP000289152">
    <property type="component" value="Unassembled WGS sequence"/>
</dbReference>
<accession>A0A4Q1BU01</accession>
<feature type="region of interest" description="Disordered" evidence="1">
    <location>
        <begin position="133"/>
        <end position="166"/>
    </location>
</feature>
<proteinExistence type="predicted"/>
<protein>
    <submittedName>
        <fullName evidence="2">Uncharacterized protein</fullName>
    </submittedName>
</protein>
<keyword evidence="3" id="KW-1185">Reference proteome</keyword>
<dbReference type="EMBL" id="SDIL01000008">
    <property type="protein sequence ID" value="RXK41525.1"/>
    <property type="molecule type" value="Genomic_DNA"/>
</dbReference>
<feature type="compositionally biased region" description="Polar residues" evidence="1">
    <location>
        <begin position="1"/>
        <end position="33"/>
    </location>
</feature>
<name>A0A4Q1BU01_TREME</name>
<dbReference type="InParanoid" id="A0A4Q1BU01"/>
<evidence type="ECO:0000256" key="1">
    <source>
        <dbReference type="SAM" id="MobiDB-lite"/>
    </source>
</evidence>
<evidence type="ECO:0000313" key="2">
    <source>
        <dbReference type="EMBL" id="RXK41525.1"/>
    </source>
</evidence>
<feature type="region of interest" description="Disordered" evidence="1">
    <location>
        <begin position="1"/>
        <end position="34"/>
    </location>
</feature>
<sequence>MSNSSVESLNHSLDGSGSESDTNSINTINTSVDGNIGDVEEQTFLTLGDTTLIETAPLPMLERKQAELNLEDCYKNGGSSRFWEDNNCPQNDDSSTRNEITPSCTVGPNGYERFQTDDGQWLEVRGWGDGSVGSFVREDEGKFGSVKGTAQKEGRDGDGSSRDSGC</sequence>
<feature type="compositionally biased region" description="Polar residues" evidence="1">
    <location>
        <begin position="87"/>
        <end position="106"/>
    </location>
</feature>
<reference evidence="2 3" key="1">
    <citation type="submission" date="2016-06" db="EMBL/GenBank/DDBJ databases">
        <title>Evolution of pathogenesis and genome organization in the Tremellales.</title>
        <authorList>
            <person name="Cuomo C."/>
            <person name="Litvintseva A."/>
            <person name="Heitman J."/>
            <person name="Chen Y."/>
            <person name="Sun S."/>
            <person name="Springer D."/>
            <person name="Dromer F."/>
            <person name="Young S."/>
            <person name="Zeng Q."/>
            <person name="Chapman S."/>
            <person name="Gujja S."/>
            <person name="Saif S."/>
            <person name="Birren B."/>
        </authorList>
    </citation>
    <scope>NUCLEOTIDE SEQUENCE [LARGE SCALE GENOMIC DNA]</scope>
    <source>
        <strain evidence="2 3">ATCC 28783</strain>
    </source>
</reference>
<organism evidence="2 3">
    <name type="scientific">Tremella mesenterica</name>
    <name type="common">Jelly fungus</name>
    <dbReference type="NCBI Taxonomy" id="5217"/>
    <lineage>
        <taxon>Eukaryota</taxon>
        <taxon>Fungi</taxon>
        <taxon>Dikarya</taxon>
        <taxon>Basidiomycota</taxon>
        <taxon>Agaricomycotina</taxon>
        <taxon>Tremellomycetes</taxon>
        <taxon>Tremellales</taxon>
        <taxon>Tremellaceae</taxon>
        <taxon>Tremella</taxon>
    </lineage>
</organism>
<comment type="caution">
    <text evidence="2">The sequence shown here is derived from an EMBL/GenBank/DDBJ whole genome shotgun (WGS) entry which is preliminary data.</text>
</comment>
<feature type="compositionally biased region" description="Basic and acidic residues" evidence="1">
    <location>
        <begin position="150"/>
        <end position="166"/>
    </location>
</feature>